<proteinExistence type="predicted"/>
<feature type="region of interest" description="Disordered" evidence="1">
    <location>
        <begin position="1"/>
        <end position="33"/>
    </location>
</feature>
<evidence type="ECO:0000313" key="3">
    <source>
        <dbReference type="Proteomes" id="UP001187192"/>
    </source>
</evidence>
<evidence type="ECO:0000313" key="2">
    <source>
        <dbReference type="EMBL" id="GMN25133.1"/>
    </source>
</evidence>
<dbReference type="AlphaFoldDB" id="A0AA88CKR5"/>
<protein>
    <submittedName>
        <fullName evidence="2">Uncharacterized protein</fullName>
    </submittedName>
</protein>
<evidence type="ECO:0000256" key="1">
    <source>
        <dbReference type="SAM" id="MobiDB-lite"/>
    </source>
</evidence>
<accession>A0AA88CKR5</accession>
<feature type="compositionally biased region" description="Basic and acidic residues" evidence="1">
    <location>
        <begin position="1"/>
        <end position="12"/>
    </location>
</feature>
<organism evidence="2 3">
    <name type="scientific">Ficus carica</name>
    <name type="common">Common fig</name>
    <dbReference type="NCBI Taxonomy" id="3494"/>
    <lineage>
        <taxon>Eukaryota</taxon>
        <taxon>Viridiplantae</taxon>
        <taxon>Streptophyta</taxon>
        <taxon>Embryophyta</taxon>
        <taxon>Tracheophyta</taxon>
        <taxon>Spermatophyta</taxon>
        <taxon>Magnoliopsida</taxon>
        <taxon>eudicotyledons</taxon>
        <taxon>Gunneridae</taxon>
        <taxon>Pentapetalae</taxon>
        <taxon>rosids</taxon>
        <taxon>fabids</taxon>
        <taxon>Rosales</taxon>
        <taxon>Moraceae</taxon>
        <taxon>Ficeae</taxon>
        <taxon>Ficus</taxon>
    </lineage>
</organism>
<dbReference type="EMBL" id="BTGU01008161">
    <property type="protein sequence ID" value="GMN25133.1"/>
    <property type="molecule type" value="Genomic_DNA"/>
</dbReference>
<sequence>MVEVVHQHEAKYCTKTRSRSRSRSSTMTRPMSWQSWGHAPRRVEVVYHDEGDVAHQDEVEVAYSGEVETSHDKVEVMYQDLEIEITYEGQVKKVSESTSL</sequence>
<dbReference type="Proteomes" id="UP001187192">
    <property type="component" value="Unassembled WGS sequence"/>
</dbReference>
<reference evidence="2" key="1">
    <citation type="submission" date="2023-07" db="EMBL/GenBank/DDBJ databases">
        <title>draft genome sequence of fig (Ficus carica).</title>
        <authorList>
            <person name="Takahashi T."/>
            <person name="Nishimura K."/>
        </authorList>
    </citation>
    <scope>NUCLEOTIDE SEQUENCE</scope>
</reference>
<keyword evidence="3" id="KW-1185">Reference proteome</keyword>
<name>A0AA88CKR5_FICCA</name>
<comment type="caution">
    <text evidence="2">The sequence shown here is derived from an EMBL/GenBank/DDBJ whole genome shotgun (WGS) entry which is preliminary data.</text>
</comment>
<gene>
    <name evidence="2" type="ORF">TIFTF001_050360</name>
</gene>